<proteinExistence type="predicted"/>
<dbReference type="GeneID" id="80348403"/>
<dbReference type="EMBL" id="AP023396">
    <property type="protein sequence ID" value="BCK56124.1"/>
    <property type="molecule type" value="Genomic_DNA"/>
</dbReference>
<gene>
    <name evidence="1" type="ORF">NWFMUON74_38960</name>
</gene>
<evidence type="ECO:0000313" key="2">
    <source>
        <dbReference type="Proteomes" id="UP000516173"/>
    </source>
</evidence>
<protein>
    <submittedName>
        <fullName evidence="1">Uncharacterized protein</fullName>
    </submittedName>
</protein>
<dbReference type="Proteomes" id="UP000516173">
    <property type="component" value="Chromosome"/>
</dbReference>
<keyword evidence="2" id="KW-1185">Reference proteome</keyword>
<reference evidence="1 2" key="1">
    <citation type="submission" date="2020-08" db="EMBL/GenBank/DDBJ databases">
        <title>Genome Sequencing of Nocardia wallacei strain FMUON74 and assembly.</title>
        <authorList>
            <person name="Toyokawa M."/>
            <person name="Uesaka K."/>
        </authorList>
    </citation>
    <scope>NUCLEOTIDE SEQUENCE [LARGE SCALE GENOMIC DNA]</scope>
    <source>
        <strain evidence="1 2">FMUON74</strain>
    </source>
</reference>
<dbReference type="RefSeq" id="WP_187683263.1">
    <property type="nucleotide sequence ID" value="NZ_AP023396.1"/>
</dbReference>
<dbReference type="KEGG" id="nwl:NWFMUON74_38960"/>
<accession>A0A7G1KSE1</accession>
<dbReference type="AlphaFoldDB" id="A0A7G1KSE1"/>
<sequence length="64" mass="6924">MMPEFETADNPVPMVAARAARLGYRLAPVGGACREPAVWHLLDKTDGARIVTGDLDEVNAWLST</sequence>
<organism evidence="1 2">
    <name type="scientific">Nocardia wallacei</name>
    <dbReference type="NCBI Taxonomy" id="480035"/>
    <lineage>
        <taxon>Bacteria</taxon>
        <taxon>Bacillati</taxon>
        <taxon>Actinomycetota</taxon>
        <taxon>Actinomycetes</taxon>
        <taxon>Mycobacteriales</taxon>
        <taxon>Nocardiaceae</taxon>
        <taxon>Nocardia</taxon>
    </lineage>
</organism>
<evidence type="ECO:0000313" key="1">
    <source>
        <dbReference type="EMBL" id="BCK56124.1"/>
    </source>
</evidence>
<name>A0A7G1KSE1_9NOCA</name>